<evidence type="ECO:0000256" key="1">
    <source>
        <dbReference type="ARBA" id="ARBA00009743"/>
    </source>
</evidence>
<evidence type="ECO:0000256" key="2">
    <source>
        <dbReference type="ARBA" id="ARBA00022729"/>
    </source>
</evidence>
<evidence type="ECO:0000256" key="5">
    <source>
        <dbReference type="RuleBase" id="RU361168"/>
    </source>
</evidence>
<dbReference type="eggNOG" id="COG1501">
    <property type="taxonomic scope" value="Bacteria"/>
</dbReference>
<dbReference type="Pfam" id="PF16499">
    <property type="entry name" value="Melibiase_2"/>
    <property type="match status" value="1"/>
</dbReference>
<dbReference type="PRINTS" id="PR00740">
    <property type="entry name" value="GLHYDRLASE27"/>
</dbReference>
<keyword evidence="5" id="KW-1015">Disulfide bond</keyword>
<dbReference type="STRING" id="1142394.PSMK_08660"/>
<evidence type="ECO:0000313" key="8">
    <source>
        <dbReference type="Proteomes" id="UP000007881"/>
    </source>
</evidence>
<reference evidence="7 8" key="1">
    <citation type="submission" date="2012-02" db="EMBL/GenBank/DDBJ databases">
        <title>Complete genome sequence of Phycisphaera mikurensis NBRC 102666.</title>
        <authorList>
            <person name="Ankai A."/>
            <person name="Hosoyama A."/>
            <person name="Terui Y."/>
            <person name="Sekine M."/>
            <person name="Fukai R."/>
            <person name="Kato Y."/>
            <person name="Nakamura S."/>
            <person name="Yamada-Narita S."/>
            <person name="Kawakoshi A."/>
            <person name="Fukunaga Y."/>
            <person name="Yamazaki S."/>
            <person name="Fujita N."/>
        </authorList>
    </citation>
    <scope>NUCLEOTIDE SEQUENCE [LARGE SCALE GENOMIC DNA]</scope>
    <source>
        <strain evidence="8">NBRC 102666 / KCTC 22515 / FYK2301M01</strain>
    </source>
</reference>
<dbReference type="InterPro" id="IPR002241">
    <property type="entry name" value="Glyco_hydro_27"/>
</dbReference>
<gene>
    <name evidence="7" type="ordered locus">PSMK_08660</name>
</gene>
<organism evidence="7 8">
    <name type="scientific">Phycisphaera mikurensis (strain NBRC 102666 / KCTC 22515 / FYK2301M01)</name>
    <dbReference type="NCBI Taxonomy" id="1142394"/>
    <lineage>
        <taxon>Bacteria</taxon>
        <taxon>Pseudomonadati</taxon>
        <taxon>Planctomycetota</taxon>
        <taxon>Phycisphaerae</taxon>
        <taxon>Phycisphaerales</taxon>
        <taxon>Phycisphaeraceae</taxon>
        <taxon>Phycisphaera</taxon>
    </lineage>
</organism>
<protein>
    <recommendedName>
        <fullName evidence="5">Alpha-galactosidase</fullName>
        <ecNumber evidence="5">3.2.1.22</ecNumber>
    </recommendedName>
    <alternativeName>
        <fullName evidence="5">Melibiase</fullName>
    </alternativeName>
</protein>
<dbReference type="Pfam" id="PF17801">
    <property type="entry name" value="Melibiase_C"/>
    <property type="match status" value="1"/>
</dbReference>
<dbReference type="SUPFAM" id="SSF51011">
    <property type="entry name" value="Glycosyl hydrolase domain"/>
    <property type="match status" value="1"/>
</dbReference>
<proteinExistence type="inferred from homology"/>
<keyword evidence="8" id="KW-1185">Reference proteome</keyword>
<keyword evidence="4 5" id="KW-0326">Glycosidase</keyword>
<dbReference type="CDD" id="cd14792">
    <property type="entry name" value="GH27"/>
    <property type="match status" value="1"/>
</dbReference>
<dbReference type="EC" id="3.2.1.22" evidence="5"/>
<comment type="similarity">
    <text evidence="1 5">Belongs to the glycosyl hydrolase 27 family.</text>
</comment>
<dbReference type="HOGENOM" id="CLU_013093_5_0_0"/>
<dbReference type="GO" id="GO:0004557">
    <property type="term" value="F:alpha-galactosidase activity"/>
    <property type="evidence" value="ECO:0007669"/>
    <property type="project" value="UniProtKB-EC"/>
</dbReference>
<keyword evidence="3 5" id="KW-0378">Hydrolase</keyword>
<dbReference type="Gene3D" id="2.60.40.1180">
    <property type="entry name" value="Golgi alpha-mannosidase II"/>
    <property type="match status" value="1"/>
</dbReference>
<dbReference type="RefSeq" id="WP_014436245.1">
    <property type="nucleotide sequence ID" value="NC_017080.1"/>
</dbReference>
<dbReference type="Gene3D" id="3.20.20.70">
    <property type="entry name" value="Aldolase class I"/>
    <property type="match status" value="1"/>
</dbReference>
<dbReference type="EMBL" id="AP012338">
    <property type="protein sequence ID" value="BAM03025.1"/>
    <property type="molecule type" value="Genomic_DNA"/>
</dbReference>
<dbReference type="InterPro" id="IPR013780">
    <property type="entry name" value="Glyco_hydro_b"/>
</dbReference>
<evidence type="ECO:0000256" key="4">
    <source>
        <dbReference type="ARBA" id="ARBA00023295"/>
    </source>
</evidence>
<dbReference type="InterPro" id="IPR017853">
    <property type="entry name" value="GH"/>
</dbReference>
<evidence type="ECO:0000313" key="7">
    <source>
        <dbReference type="EMBL" id="BAM03025.1"/>
    </source>
</evidence>
<dbReference type="Proteomes" id="UP000007881">
    <property type="component" value="Chromosome"/>
</dbReference>
<evidence type="ECO:0000256" key="3">
    <source>
        <dbReference type="ARBA" id="ARBA00022801"/>
    </source>
</evidence>
<feature type="domain" description="Alpha galactosidase C-terminal" evidence="6">
    <location>
        <begin position="363"/>
        <end position="436"/>
    </location>
</feature>
<evidence type="ECO:0000259" key="6">
    <source>
        <dbReference type="Pfam" id="PF17801"/>
    </source>
</evidence>
<dbReference type="GO" id="GO:0005975">
    <property type="term" value="P:carbohydrate metabolic process"/>
    <property type="evidence" value="ECO:0007669"/>
    <property type="project" value="InterPro"/>
</dbReference>
<dbReference type="AlphaFoldDB" id="I0ICN7"/>
<dbReference type="OrthoDB" id="9807519at2"/>
<keyword evidence="2" id="KW-0732">Signal</keyword>
<dbReference type="InterPro" id="IPR013785">
    <property type="entry name" value="Aldolase_TIM"/>
</dbReference>
<dbReference type="PANTHER" id="PTHR11452">
    <property type="entry name" value="ALPHA-GALACTOSIDASE/ALPHA-N-ACETYLGALACTOSAMINIDASE"/>
    <property type="match status" value="1"/>
</dbReference>
<dbReference type="SUPFAM" id="SSF51445">
    <property type="entry name" value="(Trans)glycosidases"/>
    <property type="match status" value="1"/>
</dbReference>
<dbReference type="PANTHER" id="PTHR11452:SF42">
    <property type="entry name" value="ALPHA-GALACTOSIDASE"/>
    <property type="match status" value="1"/>
</dbReference>
<comment type="catalytic activity">
    <reaction evidence="5">
        <text>Hydrolysis of terminal, non-reducing alpha-D-galactose residues in alpha-D-galactosides, including galactose oligosaccharides, galactomannans and galactolipids.</text>
        <dbReference type="EC" id="3.2.1.22"/>
    </reaction>
</comment>
<sequence>MTGSTSARTTATPPMGWNSFDGFGSSVTEAQVLANLDAFVEHLKPAGYDTVVVDFCWSHPDPGTTENPSQDASLRPRLAMDGVARLLPAVARFPSAAGGAGFAPLAEKIHAAGLRFGLHIMRGIPRQAVAEDAPIEGTDATASQVARPGADCTWLNHMVGVDGSSPAGRAYYASLFRLYASWGVDFIKADDVLMSERDGYQAAELEAMRAGMDACGRPMVLSLSPGRAPLHRAEHTAEHADMWRVSADFWDRWDDLKNMFELCNAWSPRVGCATPRGRGWPDADMIPLGRLSVNGPQPEPRTSRFTADEARTLMTLWCVFRSPLMVGGHLPETDADTLGLLTHAGLLRIHRAGERPRQAHHQGGAVIWISDAPGGGRFAALFNLSDEPLQVCASWGQLELDGPPAAITDAWSGEDVAVEAALTRELAPHASAVFELR</sequence>
<dbReference type="InterPro" id="IPR041233">
    <property type="entry name" value="Melibiase_C"/>
</dbReference>
<accession>I0ICN7</accession>
<name>I0ICN7_PHYMF</name>
<dbReference type="KEGG" id="phm:PSMK_08660"/>